<keyword evidence="2" id="KW-0472">Membrane</keyword>
<protein>
    <submittedName>
        <fullName evidence="3">Uncharacterized protein</fullName>
    </submittedName>
</protein>
<dbReference type="EMBL" id="PYSW02000010">
    <property type="protein sequence ID" value="KAG2388446.1"/>
    <property type="molecule type" value="Genomic_DNA"/>
</dbReference>
<sequence length="342" mass="38111">METFQISHPQEHSITTCNSIISRWLFFGCSGSNSANHHEVSGNSFNVLEANSNLPSPFQIHHQQPIPSSSFSPAQVFLYVFFVYLSLIVTKCLILIMSSLYNRFYGNIASSSSSSSTTSNLTSSSSDSSSSTNVQNIVSRKLNHLISQTWRLRKLIFAILGIVSTLFIIIYSHHSPMNCFSSERLTCSSILSRETTRKNSTQINLMPNITQPATNTIPSLRNKSFSLQKLTTNHNSCLYSPAKHLVNMWNMAKENAILSRQAQQEQSCLFESLLRSCVNILVLTIKLLYVYLSLIGVVIVVRWLAFGSLSLNSAMHIYGTPAHAVTNTVASTKIKINAFRMP</sequence>
<dbReference type="Proteomes" id="UP000816034">
    <property type="component" value="Unassembled WGS sequence"/>
</dbReference>
<name>A0AA88GYP9_NAELO</name>
<gene>
    <name evidence="3" type="ORF">C9374_000610</name>
</gene>
<dbReference type="RefSeq" id="XP_044552438.1">
    <property type="nucleotide sequence ID" value="XM_044695923.1"/>
</dbReference>
<reference evidence="3 4" key="1">
    <citation type="journal article" date="2018" name="BMC Genomics">
        <title>The genome of Naegleria lovaniensis, the basis for a comparative approach to unravel pathogenicity factors of the human pathogenic amoeba N. fowleri.</title>
        <authorList>
            <person name="Liechti N."/>
            <person name="Schurch N."/>
            <person name="Bruggmann R."/>
            <person name="Wittwer M."/>
        </authorList>
    </citation>
    <scope>NUCLEOTIDE SEQUENCE [LARGE SCALE GENOMIC DNA]</scope>
    <source>
        <strain evidence="3 4">ATCC 30569</strain>
    </source>
</reference>
<feature type="transmembrane region" description="Helical" evidence="2">
    <location>
        <begin position="280"/>
        <end position="305"/>
    </location>
</feature>
<evidence type="ECO:0000256" key="2">
    <source>
        <dbReference type="SAM" id="Phobius"/>
    </source>
</evidence>
<evidence type="ECO:0000313" key="4">
    <source>
        <dbReference type="Proteomes" id="UP000816034"/>
    </source>
</evidence>
<evidence type="ECO:0000313" key="3">
    <source>
        <dbReference type="EMBL" id="KAG2388446.1"/>
    </source>
</evidence>
<feature type="region of interest" description="Disordered" evidence="1">
    <location>
        <begin position="110"/>
        <end position="132"/>
    </location>
</feature>
<dbReference type="GeneID" id="68093072"/>
<feature type="transmembrane region" description="Helical" evidence="2">
    <location>
        <begin position="155"/>
        <end position="174"/>
    </location>
</feature>
<dbReference type="AlphaFoldDB" id="A0AA88GYP9"/>
<evidence type="ECO:0000256" key="1">
    <source>
        <dbReference type="SAM" id="MobiDB-lite"/>
    </source>
</evidence>
<keyword evidence="2" id="KW-0812">Transmembrane</keyword>
<keyword evidence="4" id="KW-1185">Reference proteome</keyword>
<comment type="caution">
    <text evidence="3">The sequence shown here is derived from an EMBL/GenBank/DDBJ whole genome shotgun (WGS) entry which is preliminary data.</text>
</comment>
<accession>A0AA88GYP9</accession>
<proteinExistence type="predicted"/>
<feature type="transmembrane region" description="Helical" evidence="2">
    <location>
        <begin position="76"/>
        <end position="96"/>
    </location>
</feature>
<organism evidence="3 4">
    <name type="scientific">Naegleria lovaniensis</name>
    <name type="common">Amoeba</name>
    <dbReference type="NCBI Taxonomy" id="51637"/>
    <lineage>
        <taxon>Eukaryota</taxon>
        <taxon>Discoba</taxon>
        <taxon>Heterolobosea</taxon>
        <taxon>Tetramitia</taxon>
        <taxon>Eutetramitia</taxon>
        <taxon>Vahlkampfiidae</taxon>
        <taxon>Naegleria</taxon>
    </lineage>
</organism>
<keyword evidence="2" id="KW-1133">Transmembrane helix</keyword>